<evidence type="ECO:0000259" key="5">
    <source>
        <dbReference type="Pfam" id="PF21110"/>
    </source>
</evidence>
<feature type="domain" description="Glyoxal oxidase N-terminal" evidence="3">
    <location>
        <begin position="271"/>
        <end position="539"/>
    </location>
</feature>
<dbReference type="Gene3D" id="2.130.10.80">
    <property type="entry name" value="Galactose oxidase/kelch, beta-propeller"/>
    <property type="match status" value="1"/>
</dbReference>
<protein>
    <recommendedName>
        <fullName evidence="8">Galactose oxidase</fullName>
    </recommendedName>
</protein>
<dbReference type="Pfam" id="PF21110">
    <property type="entry name" value="GlxA"/>
    <property type="match status" value="1"/>
</dbReference>
<dbReference type="CDD" id="cd02851">
    <property type="entry name" value="E_set_GO_C"/>
    <property type="match status" value="1"/>
</dbReference>
<organism evidence="6 7">
    <name type="scientific">Paractinoplanes rishiriensis</name>
    <dbReference type="NCBI Taxonomy" id="1050105"/>
    <lineage>
        <taxon>Bacteria</taxon>
        <taxon>Bacillati</taxon>
        <taxon>Actinomycetota</taxon>
        <taxon>Actinomycetes</taxon>
        <taxon>Micromonosporales</taxon>
        <taxon>Micromonosporaceae</taxon>
        <taxon>Paractinoplanes</taxon>
    </lineage>
</organism>
<evidence type="ECO:0000259" key="3">
    <source>
        <dbReference type="Pfam" id="PF07250"/>
    </source>
</evidence>
<feature type="chain" id="PRO_5036872634" description="Galactose oxidase" evidence="2">
    <location>
        <begin position="36"/>
        <end position="640"/>
    </location>
</feature>
<dbReference type="PANTHER" id="PTHR32208:SF21">
    <property type="entry name" value="LOW QUALITY PROTEIN: ALDEHYDE OXIDASE GLOX-LIKE"/>
    <property type="match status" value="1"/>
</dbReference>
<dbReference type="RefSeq" id="WP_203782256.1">
    <property type="nucleotide sequence ID" value="NZ_BOMV01000039.1"/>
</dbReference>
<evidence type="ECO:0008006" key="8">
    <source>
        <dbReference type="Google" id="ProtNLM"/>
    </source>
</evidence>
<feature type="domain" description="GlxA-like beta barrel" evidence="5">
    <location>
        <begin position="152"/>
        <end position="244"/>
    </location>
</feature>
<dbReference type="EMBL" id="BOMV01000039">
    <property type="protein sequence ID" value="GIE95970.1"/>
    <property type="molecule type" value="Genomic_DNA"/>
</dbReference>
<dbReference type="Gene3D" id="2.60.40.10">
    <property type="entry name" value="Immunoglobulins"/>
    <property type="match status" value="1"/>
</dbReference>
<comment type="caution">
    <text evidence="6">The sequence shown here is derived from an EMBL/GenBank/DDBJ whole genome shotgun (WGS) entry which is preliminary data.</text>
</comment>
<accession>A0A919JW82</accession>
<gene>
    <name evidence="6" type="ORF">Ari01nite_34350</name>
</gene>
<dbReference type="AlphaFoldDB" id="A0A919JW82"/>
<dbReference type="Pfam" id="PF07250">
    <property type="entry name" value="Glyoxal_oxid_N"/>
    <property type="match status" value="1"/>
</dbReference>
<dbReference type="InterPro" id="IPR014756">
    <property type="entry name" value="Ig_E-set"/>
</dbReference>
<evidence type="ECO:0000256" key="2">
    <source>
        <dbReference type="SAM" id="SignalP"/>
    </source>
</evidence>
<dbReference type="SUPFAM" id="SSF81296">
    <property type="entry name" value="E set domains"/>
    <property type="match status" value="1"/>
</dbReference>
<feature type="signal peptide" evidence="2">
    <location>
        <begin position="1"/>
        <end position="35"/>
    </location>
</feature>
<keyword evidence="7" id="KW-1185">Reference proteome</keyword>
<keyword evidence="1 2" id="KW-0732">Signal</keyword>
<dbReference type="InterPro" id="IPR015202">
    <property type="entry name" value="GO-like_E_set"/>
</dbReference>
<name>A0A919JW82_9ACTN</name>
<evidence type="ECO:0000313" key="7">
    <source>
        <dbReference type="Proteomes" id="UP000636960"/>
    </source>
</evidence>
<evidence type="ECO:0000313" key="6">
    <source>
        <dbReference type="EMBL" id="GIE95970.1"/>
    </source>
</evidence>
<dbReference type="InterPro" id="IPR009880">
    <property type="entry name" value="Glyoxal_oxidase_N"/>
</dbReference>
<dbReference type="Pfam" id="PF09118">
    <property type="entry name" value="GO-like_E_set"/>
    <property type="match status" value="1"/>
</dbReference>
<dbReference type="InterPro" id="IPR037293">
    <property type="entry name" value="Gal_Oxidase_central_sf"/>
</dbReference>
<dbReference type="PANTHER" id="PTHR32208">
    <property type="entry name" value="SECRETED PROTEIN-RELATED"/>
    <property type="match status" value="1"/>
</dbReference>
<dbReference type="InterPro" id="IPR011043">
    <property type="entry name" value="Gal_Oxase/kelch_b-propeller"/>
</dbReference>
<evidence type="ECO:0000259" key="4">
    <source>
        <dbReference type="Pfam" id="PF09118"/>
    </source>
</evidence>
<sequence>MKPHPRPSLARRFASGLVTLAVLAAVAVANRPVFAAGQEALHTYQVSRQSYKEQYGFWSRLPVPDDFRVNAIHAALLHTGKVLIIAGSGNNREAFEAGTFRTILYDPAADRFSGVSTPTDVFCAGHTFLSSGNLLVAGGTKSYEVLEEDVEHAAGVMKFKNEWRDGRPRRFAKGTRLVSATGAVYRTRSAVTVPAPAGRAGEAEVWVDAVRPGNASVVTQGAQYRIHGLTGDDQRNLYGVADKITREKQEYGGDNTSYEFDPRTERYVRTGNLNDHRWYPTLVQLTDGDVLAVSGLDRFGRILPGRNEVYRTGQRRWRAAPELTRVFPTYPALHLLADGRLFYSGASSGYGSDTEGRTPGVWDLDDNSFEPVPGLRDATMTETSTSLLLPPAQDQRVMILGGGEIGESPVSTARTAIADLRQQHPVYRPGPDLPEPARYLSTVVLPDDTVFTTGGSSGYRGGPYRGEPRSDLFNAQFYQPGTNTFRTAAESTVGRNYHSEAILLPDGRVITLGSDPLYDRKGENPGTFEQRIEVYEPPYLFRGERPTIATSPPEADRGTAFHVNTPDADRIATARLIRPSAVTHTTDVDQRSVALGVTRSGGGLDLAVPQGAGLVPSGWYMLFLVDDRGVPSVARWIRVR</sequence>
<dbReference type="Proteomes" id="UP000636960">
    <property type="component" value="Unassembled WGS sequence"/>
</dbReference>
<evidence type="ECO:0000256" key="1">
    <source>
        <dbReference type="ARBA" id="ARBA00022729"/>
    </source>
</evidence>
<dbReference type="SUPFAM" id="SSF50965">
    <property type="entry name" value="Galactose oxidase, central domain"/>
    <property type="match status" value="1"/>
</dbReference>
<dbReference type="GO" id="GO:0005975">
    <property type="term" value="P:carbohydrate metabolic process"/>
    <property type="evidence" value="ECO:0007669"/>
    <property type="project" value="UniProtKB-ARBA"/>
</dbReference>
<feature type="domain" description="Galactose oxidase-like Early set" evidence="4">
    <location>
        <begin position="545"/>
        <end position="639"/>
    </location>
</feature>
<proteinExistence type="predicted"/>
<dbReference type="InterPro" id="IPR013783">
    <property type="entry name" value="Ig-like_fold"/>
</dbReference>
<reference evidence="6" key="1">
    <citation type="submission" date="2021-01" db="EMBL/GenBank/DDBJ databases">
        <title>Whole genome shotgun sequence of Actinoplanes rishiriensis NBRC 108556.</title>
        <authorList>
            <person name="Komaki H."/>
            <person name="Tamura T."/>
        </authorList>
    </citation>
    <scope>NUCLEOTIDE SEQUENCE</scope>
    <source>
        <strain evidence="6">NBRC 108556</strain>
    </source>
</reference>
<dbReference type="InterPro" id="IPR049305">
    <property type="entry name" value="GlxA-like_b-barrel"/>
</dbReference>